<name>A0A1E5LEF8_9BACI</name>
<dbReference type="STRING" id="1305675.BFG57_15885"/>
<evidence type="ECO:0000313" key="2">
    <source>
        <dbReference type="Proteomes" id="UP000095209"/>
    </source>
</evidence>
<sequence>MKKVVIGIVLIVFIFGSALAFLSNSDGLNIAKSDKQIESEIVKSMEETKNENENIEKLFTRSLKELKDKGFEEIGLSYSHEERILFAQVNDTDTLEDNKGEIKEILVRIAKEVGINGFNIKFGIVDKDNTRNQEDKKLIESMHKVSNVVSDVLKDNNYSNLSYSISINPNDEIIVIRTDVDFGGNGELEKLISNSILSKTNMNYKVEIKKRSDSELREQEWQPIFAAIRDETSKKFNEYRGFAHSFHPQPLQIIIKTKINDSWFTNSEIKVKEIENYVDKIIELKIEALSIKEIPYEIIIREKNNKKIN</sequence>
<dbReference type="Proteomes" id="UP000095209">
    <property type="component" value="Unassembled WGS sequence"/>
</dbReference>
<dbReference type="EMBL" id="MJEH01000028">
    <property type="protein sequence ID" value="OEH92468.1"/>
    <property type="molecule type" value="Genomic_DNA"/>
</dbReference>
<dbReference type="RefSeq" id="WP_069717545.1">
    <property type="nucleotide sequence ID" value="NZ_MJEH01000028.1"/>
</dbReference>
<dbReference type="AlphaFoldDB" id="A0A1E5LEF8"/>
<protein>
    <recommendedName>
        <fullName evidence="3">DUF4030 domain-containing protein</fullName>
    </recommendedName>
</protein>
<comment type="caution">
    <text evidence="1">The sequence shown here is derived from an EMBL/GenBank/DDBJ whole genome shotgun (WGS) entry which is preliminary data.</text>
</comment>
<keyword evidence="2" id="KW-1185">Reference proteome</keyword>
<evidence type="ECO:0000313" key="1">
    <source>
        <dbReference type="EMBL" id="OEH92468.1"/>
    </source>
</evidence>
<organism evidence="1 2">
    <name type="scientific">Bacillus solimangrovi</name>
    <dbReference type="NCBI Taxonomy" id="1305675"/>
    <lineage>
        <taxon>Bacteria</taxon>
        <taxon>Bacillati</taxon>
        <taxon>Bacillota</taxon>
        <taxon>Bacilli</taxon>
        <taxon>Bacillales</taxon>
        <taxon>Bacillaceae</taxon>
        <taxon>Bacillus</taxon>
    </lineage>
</organism>
<proteinExistence type="predicted"/>
<reference evidence="1 2" key="1">
    <citation type="submission" date="2016-08" db="EMBL/GenBank/DDBJ databases">
        <title>Genome of Bacillus solimangrovi GH2-4.</title>
        <authorList>
            <person name="Lim S."/>
            <person name="Kim B.-C."/>
        </authorList>
    </citation>
    <scope>NUCLEOTIDE SEQUENCE [LARGE SCALE GENOMIC DNA]</scope>
    <source>
        <strain evidence="1 2">GH2-4</strain>
    </source>
</reference>
<gene>
    <name evidence="1" type="ORF">BFG57_15885</name>
</gene>
<evidence type="ECO:0008006" key="3">
    <source>
        <dbReference type="Google" id="ProtNLM"/>
    </source>
</evidence>
<accession>A0A1E5LEF8</accession>